<name>A0A6C0J4Z7_9ZZZZ</name>
<accession>A0A6C0J4Z7</accession>
<sequence>MWGELATVAAVSIAYVHIFNHVARQYLETGTMPRLFPVEITIKI</sequence>
<protein>
    <submittedName>
        <fullName evidence="1">Uncharacterized protein</fullName>
    </submittedName>
</protein>
<reference evidence="1" key="1">
    <citation type="journal article" date="2020" name="Nature">
        <title>Giant virus diversity and host interactions through global metagenomics.</title>
        <authorList>
            <person name="Schulz F."/>
            <person name="Roux S."/>
            <person name="Paez-Espino D."/>
            <person name="Jungbluth S."/>
            <person name="Walsh D.A."/>
            <person name="Denef V.J."/>
            <person name="McMahon K.D."/>
            <person name="Konstantinidis K.T."/>
            <person name="Eloe-Fadrosh E.A."/>
            <person name="Kyrpides N.C."/>
            <person name="Woyke T."/>
        </authorList>
    </citation>
    <scope>NUCLEOTIDE SEQUENCE</scope>
    <source>
        <strain evidence="1">GVMAG-M-3300025778-1</strain>
    </source>
</reference>
<dbReference type="AlphaFoldDB" id="A0A6C0J4Z7"/>
<proteinExistence type="predicted"/>
<evidence type="ECO:0000313" key="1">
    <source>
        <dbReference type="EMBL" id="QHT99840.1"/>
    </source>
</evidence>
<organism evidence="1">
    <name type="scientific">viral metagenome</name>
    <dbReference type="NCBI Taxonomy" id="1070528"/>
    <lineage>
        <taxon>unclassified sequences</taxon>
        <taxon>metagenomes</taxon>
        <taxon>organismal metagenomes</taxon>
    </lineage>
</organism>
<dbReference type="EMBL" id="MN740318">
    <property type="protein sequence ID" value="QHT99840.1"/>
    <property type="molecule type" value="Genomic_DNA"/>
</dbReference>